<dbReference type="RefSeq" id="WP_173080983.1">
    <property type="nucleotide sequence ID" value="NZ_BLTE01000001.1"/>
</dbReference>
<reference evidence="2 3" key="1">
    <citation type="submission" date="2020-04" db="EMBL/GenBank/DDBJ databases">
        <authorList>
            <consortium name="Desulfovibrio sp. FSS-1 genome sequencing consortium"/>
            <person name="Shimoshige H."/>
            <person name="Kobayashi H."/>
            <person name="Maekawa T."/>
        </authorList>
    </citation>
    <scope>NUCLEOTIDE SEQUENCE [LARGE SCALE GENOMIC DNA]</scope>
    <source>
        <strain evidence="2 3">SIID29052-01</strain>
    </source>
</reference>
<gene>
    <name evidence="2" type="primary">flgL_1</name>
    <name evidence="2" type="ORF">NNJEOMEG_00523</name>
</gene>
<evidence type="ECO:0000259" key="1">
    <source>
        <dbReference type="Pfam" id="PF00669"/>
    </source>
</evidence>
<accession>A0A6V8LSV3</accession>
<protein>
    <submittedName>
        <fullName evidence="2">Flagellar hook-associated protein 3</fullName>
    </submittedName>
</protein>
<name>A0A6V8LSV3_9BACT</name>
<reference evidence="2 3" key="2">
    <citation type="submission" date="2020-05" db="EMBL/GenBank/DDBJ databases">
        <title>Draft genome sequence of Desulfovibrio sp. strainFSS-1.</title>
        <authorList>
            <person name="Shimoshige H."/>
            <person name="Kobayashi H."/>
            <person name="Maekawa T."/>
        </authorList>
    </citation>
    <scope>NUCLEOTIDE SEQUENCE [LARGE SCALE GENOMIC DNA]</scope>
    <source>
        <strain evidence="2 3">SIID29052-01</strain>
    </source>
</reference>
<organism evidence="2 3">
    <name type="scientific">Fundidesulfovibrio magnetotacticus</name>
    <dbReference type="NCBI Taxonomy" id="2730080"/>
    <lineage>
        <taxon>Bacteria</taxon>
        <taxon>Pseudomonadati</taxon>
        <taxon>Thermodesulfobacteriota</taxon>
        <taxon>Desulfovibrionia</taxon>
        <taxon>Desulfovibrionales</taxon>
        <taxon>Desulfovibrionaceae</taxon>
        <taxon>Fundidesulfovibrio</taxon>
    </lineage>
</organism>
<dbReference type="InterPro" id="IPR001492">
    <property type="entry name" value="Flagellin"/>
</dbReference>
<evidence type="ECO:0000313" key="3">
    <source>
        <dbReference type="Proteomes" id="UP000494245"/>
    </source>
</evidence>
<feature type="domain" description="Flagellin N-terminal" evidence="1">
    <location>
        <begin position="8"/>
        <end position="142"/>
    </location>
</feature>
<dbReference type="AlphaFoldDB" id="A0A6V8LSV3"/>
<dbReference type="Pfam" id="PF00669">
    <property type="entry name" value="Flagellin_N"/>
    <property type="match status" value="1"/>
</dbReference>
<dbReference type="Proteomes" id="UP000494245">
    <property type="component" value="Unassembled WGS sequence"/>
</dbReference>
<dbReference type="EMBL" id="BLTE01000001">
    <property type="protein sequence ID" value="GFK92697.1"/>
    <property type="molecule type" value="Genomic_DNA"/>
</dbReference>
<keyword evidence="2" id="KW-0282">Flagellum</keyword>
<keyword evidence="2" id="KW-0966">Cell projection</keyword>
<dbReference type="InterPro" id="IPR001029">
    <property type="entry name" value="Flagellin_N"/>
</dbReference>
<dbReference type="GO" id="GO:0009424">
    <property type="term" value="C:bacterial-type flagellum hook"/>
    <property type="evidence" value="ECO:0007669"/>
    <property type="project" value="InterPro"/>
</dbReference>
<dbReference type="GO" id="GO:0005198">
    <property type="term" value="F:structural molecule activity"/>
    <property type="evidence" value="ECO:0007669"/>
    <property type="project" value="InterPro"/>
</dbReference>
<keyword evidence="3" id="KW-1185">Reference proteome</keyword>
<dbReference type="PANTHER" id="PTHR42792:SF1">
    <property type="entry name" value="FLAGELLAR HOOK-ASSOCIATED PROTEIN 3"/>
    <property type="match status" value="1"/>
</dbReference>
<comment type="caution">
    <text evidence="2">The sequence shown here is derived from an EMBL/GenBank/DDBJ whole genome shotgun (WGS) entry which is preliminary data.</text>
</comment>
<sequence length="516" mass="55196">MAYRVAQQMIYGSSVNYMNTTLSQLMESNLQASSQKKVNRPSDDPVGMSRILSYRDNLAAMDQYETNISMAEGWLNLADNTMVQTNTVVTRLKELAEQGSTGTLTGDNRSQIAAEARQLFQQLVAMGNTEFDGKSIFAGQKTNINPYEETLTLTTNQAGVVSNAGFRVNGYNDKTTLVQFLQSGALASGSTFRWTSDGGNTWNQGTVSDPGAPDRFQLSLGGVTLELDRGTAVTATAANNTNDSNGTWMWVRPTAIYKGDDEDSIAVDPLQGMGSTVTGTAAGVFANNVIVRIDQAGTLGSDVGYSYSLDGGVTWVLSNVSTPDASSSMASLNIPGGVLTLHSNGGNALDAGDMFIVRPRKALIMADISPTERIALNGIGKNIFGGIYQDPASNAARPVVIAGYSGATNLFETVGKLVAFLETNNQSGVQQCLADLRSSSQTILNYAADVGARENRLIVSKSVLDNLKLNQTEQLSTVEDVDISELMTRLAQQQLAYQSVLKSTSMIMNLSLMNYL</sequence>
<keyword evidence="2" id="KW-0969">Cilium</keyword>
<dbReference type="Gene3D" id="1.20.1330.10">
    <property type="entry name" value="f41 fragment of flagellin, N-terminal domain"/>
    <property type="match status" value="2"/>
</dbReference>
<dbReference type="InterPro" id="IPR013384">
    <property type="entry name" value="Flagell_FlgL"/>
</dbReference>
<dbReference type="NCBIfam" id="TIGR02550">
    <property type="entry name" value="flagell_flgL"/>
    <property type="match status" value="1"/>
</dbReference>
<dbReference type="SUPFAM" id="SSF64518">
    <property type="entry name" value="Phase 1 flagellin"/>
    <property type="match status" value="1"/>
</dbReference>
<dbReference type="GO" id="GO:0071973">
    <property type="term" value="P:bacterial-type flagellum-dependent cell motility"/>
    <property type="evidence" value="ECO:0007669"/>
    <property type="project" value="InterPro"/>
</dbReference>
<dbReference type="PANTHER" id="PTHR42792">
    <property type="entry name" value="FLAGELLIN"/>
    <property type="match status" value="1"/>
</dbReference>
<evidence type="ECO:0000313" key="2">
    <source>
        <dbReference type="EMBL" id="GFK92697.1"/>
    </source>
</evidence>
<proteinExistence type="predicted"/>